<dbReference type="EMBL" id="CAXHTA020000017">
    <property type="protein sequence ID" value="CAL5227307.1"/>
    <property type="molecule type" value="Genomic_DNA"/>
</dbReference>
<reference evidence="2 3" key="1">
    <citation type="submission" date="2024-06" db="EMBL/GenBank/DDBJ databases">
        <authorList>
            <person name="Kraege A."/>
            <person name="Thomma B."/>
        </authorList>
    </citation>
    <scope>NUCLEOTIDE SEQUENCE [LARGE SCALE GENOMIC DNA]</scope>
</reference>
<accession>A0ABP1G5A2</accession>
<sequence length="163" mass="17696">MVSRVAQLHIQILSVAFAAGAVGGLINFLIAPLFGALHITTALGVDIAPGLNKGDLYQKLVWGGVFGFLFLIPLRKYVKQWWVRACIFGVVPSLVQMFLVFPLSTPFKVGGVGLGALTPVFVLLFNTIGWGIPAYAWFRLAGYEDVEHMRAHRGGLDGEALLE</sequence>
<feature type="transmembrane region" description="Helical" evidence="1">
    <location>
        <begin position="81"/>
        <end position="104"/>
    </location>
</feature>
<evidence type="ECO:0000256" key="1">
    <source>
        <dbReference type="SAM" id="Phobius"/>
    </source>
</evidence>
<keyword evidence="1" id="KW-0472">Membrane</keyword>
<dbReference type="Proteomes" id="UP001497392">
    <property type="component" value="Unassembled WGS sequence"/>
</dbReference>
<organism evidence="2 3">
    <name type="scientific">Coccomyxa viridis</name>
    <dbReference type="NCBI Taxonomy" id="1274662"/>
    <lineage>
        <taxon>Eukaryota</taxon>
        <taxon>Viridiplantae</taxon>
        <taxon>Chlorophyta</taxon>
        <taxon>core chlorophytes</taxon>
        <taxon>Trebouxiophyceae</taxon>
        <taxon>Trebouxiophyceae incertae sedis</taxon>
        <taxon>Coccomyxaceae</taxon>
        <taxon>Coccomyxa</taxon>
    </lineage>
</organism>
<feature type="transmembrane region" description="Helical" evidence="1">
    <location>
        <begin position="56"/>
        <end position="74"/>
    </location>
</feature>
<keyword evidence="1" id="KW-1133">Transmembrane helix</keyword>
<feature type="transmembrane region" description="Helical" evidence="1">
    <location>
        <begin position="116"/>
        <end position="138"/>
    </location>
</feature>
<name>A0ABP1G5A2_9CHLO</name>
<feature type="transmembrane region" description="Helical" evidence="1">
    <location>
        <begin position="12"/>
        <end position="36"/>
    </location>
</feature>
<comment type="caution">
    <text evidence="2">The sequence shown here is derived from an EMBL/GenBank/DDBJ whole genome shotgun (WGS) entry which is preliminary data.</text>
</comment>
<gene>
    <name evidence="2" type="primary">g10244</name>
    <name evidence="2" type="ORF">VP750_LOCUS9213</name>
</gene>
<evidence type="ECO:0000313" key="2">
    <source>
        <dbReference type="EMBL" id="CAL5227307.1"/>
    </source>
</evidence>
<keyword evidence="1" id="KW-0812">Transmembrane</keyword>
<proteinExistence type="predicted"/>
<evidence type="ECO:0000313" key="3">
    <source>
        <dbReference type="Proteomes" id="UP001497392"/>
    </source>
</evidence>
<protein>
    <submittedName>
        <fullName evidence="2">G10244 protein</fullName>
    </submittedName>
</protein>
<keyword evidence="3" id="KW-1185">Reference proteome</keyword>